<evidence type="ECO:0000313" key="1">
    <source>
        <dbReference type="EMBL" id="KKM15279.1"/>
    </source>
</evidence>
<reference evidence="1" key="1">
    <citation type="journal article" date="2015" name="Nature">
        <title>Complex archaea that bridge the gap between prokaryotes and eukaryotes.</title>
        <authorList>
            <person name="Spang A."/>
            <person name="Saw J.H."/>
            <person name="Jorgensen S.L."/>
            <person name="Zaremba-Niedzwiedzka K."/>
            <person name="Martijn J."/>
            <person name="Lind A.E."/>
            <person name="van Eijk R."/>
            <person name="Schleper C."/>
            <person name="Guy L."/>
            <person name="Ettema T.J."/>
        </authorList>
    </citation>
    <scope>NUCLEOTIDE SEQUENCE</scope>
</reference>
<sequence length="64" mass="7397">MKRNQLILNLWLFFGLGIFIGRNGKPDIIHEYPITVYAPHTPDTIPRGLTLNGIEVHCFFNEED</sequence>
<protein>
    <submittedName>
        <fullName evidence="1">Uncharacterized protein</fullName>
    </submittedName>
</protein>
<name>A0A0F9I6J4_9ZZZZ</name>
<dbReference type="AlphaFoldDB" id="A0A0F9I6J4"/>
<dbReference type="EMBL" id="LAZR01014944">
    <property type="protein sequence ID" value="KKM15279.1"/>
    <property type="molecule type" value="Genomic_DNA"/>
</dbReference>
<gene>
    <name evidence="1" type="ORF">LCGC14_1697680</name>
</gene>
<accession>A0A0F9I6J4</accession>
<proteinExistence type="predicted"/>
<comment type="caution">
    <text evidence="1">The sequence shown here is derived from an EMBL/GenBank/DDBJ whole genome shotgun (WGS) entry which is preliminary data.</text>
</comment>
<organism evidence="1">
    <name type="scientific">marine sediment metagenome</name>
    <dbReference type="NCBI Taxonomy" id="412755"/>
    <lineage>
        <taxon>unclassified sequences</taxon>
        <taxon>metagenomes</taxon>
        <taxon>ecological metagenomes</taxon>
    </lineage>
</organism>